<dbReference type="RefSeq" id="WP_163801136.1">
    <property type="nucleotide sequence ID" value="NZ_AP022588.1"/>
</dbReference>
<dbReference type="Proteomes" id="UP000467193">
    <property type="component" value="Chromosome"/>
</dbReference>
<dbReference type="SUPFAM" id="SSF46785">
    <property type="entry name" value="Winged helix' DNA-binding domain"/>
    <property type="match status" value="1"/>
</dbReference>
<feature type="domain" description="HTH marR-type" evidence="1">
    <location>
        <begin position="40"/>
        <end position="98"/>
    </location>
</feature>
<evidence type="ECO:0000313" key="2">
    <source>
        <dbReference type="EMBL" id="BBY31689.1"/>
    </source>
</evidence>
<dbReference type="InterPro" id="IPR000835">
    <property type="entry name" value="HTH_MarR-typ"/>
</dbReference>
<gene>
    <name evidence="2" type="ORF">MSEDJ_57850</name>
</gene>
<dbReference type="Gene3D" id="1.10.10.10">
    <property type="entry name" value="Winged helix-like DNA-binding domain superfamily/Winged helix DNA-binding domain"/>
    <property type="match status" value="1"/>
</dbReference>
<keyword evidence="3" id="KW-1185">Reference proteome</keyword>
<dbReference type="InterPro" id="IPR036388">
    <property type="entry name" value="WH-like_DNA-bd_sf"/>
</dbReference>
<protein>
    <recommendedName>
        <fullName evidence="1">HTH marR-type domain-containing protein</fullName>
    </recommendedName>
</protein>
<dbReference type="GO" id="GO:0003700">
    <property type="term" value="F:DNA-binding transcription factor activity"/>
    <property type="evidence" value="ECO:0007669"/>
    <property type="project" value="InterPro"/>
</dbReference>
<evidence type="ECO:0000259" key="1">
    <source>
        <dbReference type="Pfam" id="PF12802"/>
    </source>
</evidence>
<dbReference type="AlphaFoldDB" id="A0A7I7QZ71"/>
<dbReference type="InterPro" id="IPR036390">
    <property type="entry name" value="WH_DNA-bd_sf"/>
</dbReference>
<name>A0A7I7QZ71_9MYCO</name>
<dbReference type="KEGG" id="msei:MSEDJ_57850"/>
<dbReference type="Pfam" id="PF12802">
    <property type="entry name" value="MarR_2"/>
    <property type="match status" value="1"/>
</dbReference>
<organism evidence="2 3">
    <name type="scientific">Mycolicibacterium sediminis</name>
    <dbReference type="NCBI Taxonomy" id="1286180"/>
    <lineage>
        <taxon>Bacteria</taxon>
        <taxon>Bacillati</taxon>
        <taxon>Actinomycetota</taxon>
        <taxon>Actinomycetes</taxon>
        <taxon>Mycobacteriales</taxon>
        <taxon>Mycobacteriaceae</taxon>
        <taxon>Mycolicibacterium</taxon>
    </lineage>
</organism>
<dbReference type="EMBL" id="AP022588">
    <property type="protein sequence ID" value="BBY31689.1"/>
    <property type="molecule type" value="Genomic_DNA"/>
</dbReference>
<evidence type="ECO:0000313" key="3">
    <source>
        <dbReference type="Proteomes" id="UP000467193"/>
    </source>
</evidence>
<sequence>MDPLFADSDDRRRDMRDVILGLRALVFETDRLAQRFAADHGLSGSDFRALLHVVDSENVGDPLTASDLRHRLNVSAGAVTYIVDRLVRAGHVRRETDAR</sequence>
<proteinExistence type="predicted"/>
<accession>A0A7I7QZ71</accession>
<reference evidence="2 3" key="1">
    <citation type="journal article" date="2019" name="Emerg. Microbes Infect.">
        <title>Comprehensive subspecies identification of 175 nontuberculous mycobacteria species based on 7547 genomic profiles.</title>
        <authorList>
            <person name="Matsumoto Y."/>
            <person name="Kinjo T."/>
            <person name="Motooka D."/>
            <person name="Nabeya D."/>
            <person name="Jung N."/>
            <person name="Uechi K."/>
            <person name="Horii T."/>
            <person name="Iida T."/>
            <person name="Fujita J."/>
            <person name="Nakamura S."/>
        </authorList>
    </citation>
    <scope>NUCLEOTIDE SEQUENCE [LARGE SCALE GENOMIC DNA]</scope>
    <source>
        <strain evidence="2 3">JCM 17899</strain>
    </source>
</reference>